<dbReference type="InterPro" id="IPR032675">
    <property type="entry name" value="LRR_dom_sf"/>
</dbReference>
<dbReference type="FunFam" id="3.40.50.10140:FF:000001">
    <property type="entry name" value="Toll-like receptor 2"/>
    <property type="match status" value="1"/>
</dbReference>
<dbReference type="Gene3D" id="3.80.10.10">
    <property type="entry name" value="Ribonuclease Inhibitor"/>
    <property type="match status" value="3"/>
</dbReference>
<evidence type="ECO:0000256" key="12">
    <source>
        <dbReference type="ARBA" id="ARBA00023180"/>
    </source>
</evidence>
<keyword evidence="6" id="KW-0732">Signal</keyword>
<dbReference type="Pfam" id="PF01582">
    <property type="entry name" value="TIR"/>
    <property type="match status" value="1"/>
</dbReference>
<dbReference type="PRINTS" id="PR00019">
    <property type="entry name" value="LEURICHRPT"/>
</dbReference>
<keyword evidence="13" id="KW-0395">Inflammatory response</keyword>
<evidence type="ECO:0000256" key="8">
    <source>
        <dbReference type="ARBA" id="ARBA00022859"/>
    </source>
</evidence>
<dbReference type="PROSITE" id="PS51450">
    <property type="entry name" value="LRR"/>
    <property type="match status" value="3"/>
</dbReference>
<comment type="similarity">
    <text evidence="2">Belongs to the Toll-like receptor family.</text>
</comment>
<feature type="transmembrane region" description="Helical" evidence="14">
    <location>
        <begin position="813"/>
        <end position="841"/>
    </location>
</feature>
<comment type="subcellular location">
    <subcellularLocation>
        <location evidence="1">Membrane</location>
        <topology evidence="1">Single-pass type I membrane protein</topology>
    </subcellularLocation>
</comment>
<dbReference type="SUPFAM" id="SSF52200">
    <property type="entry name" value="Toll/Interleukin receptor TIR domain"/>
    <property type="match status" value="1"/>
</dbReference>
<dbReference type="GO" id="GO:0005886">
    <property type="term" value="C:plasma membrane"/>
    <property type="evidence" value="ECO:0007669"/>
    <property type="project" value="TreeGrafter"/>
</dbReference>
<proteinExistence type="inferred from homology"/>
<evidence type="ECO:0000256" key="1">
    <source>
        <dbReference type="ARBA" id="ARBA00004479"/>
    </source>
</evidence>
<keyword evidence="12" id="KW-0325">Glycoprotein</keyword>
<sequence length="1012" mass="116044">MLRKRPQQFGASTSQDASSADALDANSCRTFAGRLKTQVYIDLTSKLDALDAPTLSVSGRSVVDLFDRSELKENPASAMLLTLLLIQMSLSFDCFWTFTLKNCSMAFSDTVAVICQNGHLQEIPDDVPLNCEVLIVSANNITRIKRTDVNRFTQLSVLRASRNHLSHIDDEAFVNSQKLNILDLSYNKLTNLTELMFVGLNQLVLLNLMANRISQIASNVFQHLSIIDRVVLDSNDIENLTEMATIFTLPNISSISLDNNHFTSINSDNLPFASSNVTILSVLSHRLNKFILKRDIFPNLRSLKLKTRISFEWHVDSDAYLSSVKELYLNRLSLASFSAILNSTVSLQNLTLSSIDQKTLKLFTQVACSTTSITTLALTFSPLQFTDDEFFTSCSQLHSLKISSSFLKDMSDQSLKPLTQLRLLHLDMNELVKVPVTVRNLLTLESLDLGRNGISEISCLDFANLTKLIMLSLRHNRIVHLENCLFQNLHNLQTLDISQNSVHTIQNTFQVGMTQLRILLMDNNRDQFTLKNGEFRNLSSLRVLNLKSTNYIFTMEGVFEGMETLVRLICWTSVITKEFFGGLRDLVYLELHMDSFLPNTESDGNSTDKPPFEHLPNLTQLSIYVQPRYTADFPPDVFRGLKVLYKLNTKHFFKGLIDARTFTHTPLLTQLSITNSDIFFLSPQVFTPIPKLQMLDLSNNKLNTLDFLAGLRSLQMLTANDNHLSVINENFFQTLPSLTYVDLSGNVLLCDCLNAGFLQWFRSNNQTQVVGGAQYQCVSPLTQTQHRFLDFDIRQCSINVELILFTSSFSVTLLTLIVAFIFHFLRFQLAYAYYLFLAYLYDTKKRRKRDPAHRYDAFVSYNVHDEEWVYRELLPVLEGEQGWRLCLHHRDFQPGKPIVENITDAIYSSRKTLCVISRHYLQSEWCSREIQMASVRLFDEHKDVLLLVFLEDLPPWHLSPYYQMRRLVKKRSYLSWPRAAQSKGLFWHKLRQALETDINVDDQRHQILQPQD</sequence>
<evidence type="ECO:0000256" key="2">
    <source>
        <dbReference type="ARBA" id="ARBA00009634"/>
    </source>
</evidence>
<dbReference type="SMART" id="SM00255">
    <property type="entry name" value="TIR"/>
    <property type="match status" value="1"/>
</dbReference>
<keyword evidence="11" id="KW-0675">Receptor</keyword>
<evidence type="ECO:0000313" key="16">
    <source>
        <dbReference type="EMBL" id="KAK7909508.1"/>
    </source>
</evidence>
<gene>
    <name evidence="16" type="ORF">WMY93_014192</name>
</gene>
<accession>A0AAW0P3R8</accession>
<dbReference type="Pfam" id="PF13855">
    <property type="entry name" value="LRR_8"/>
    <property type="match status" value="4"/>
</dbReference>
<dbReference type="Gene3D" id="3.40.50.10140">
    <property type="entry name" value="Toll/interleukin-1 receptor homology (TIR) domain"/>
    <property type="match status" value="1"/>
</dbReference>
<evidence type="ECO:0000256" key="10">
    <source>
        <dbReference type="ARBA" id="ARBA00023136"/>
    </source>
</evidence>
<evidence type="ECO:0000256" key="5">
    <source>
        <dbReference type="ARBA" id="ARBA00022692"/>
    </source>
</evidence>
<evidence type="ECO:0000256" key="6">
    <source>
        <dbReference type="ARBA" id="ARBA00022729"/>
    </source>
</evidence>
<dbReference type="GO" id="GO:0038023">
    <property type="term" value="F:signaling receptor activity"/>
    <property type="evidence" value="ECO:0007669"/>
    <property type="project" value="TreeGrafter"/>
</dbReference>
<evidence type="ECO:0000256" key="4">
    <source>
        <dbReference type="ARBA" id="ARBA00022614"/>
    </source>
</evidence>
<name>A0AAW0P3R8_9GOBI</name>
<evidence type="ECO:0000256" key="9">
    <source>
        <dbReference type="ARBA" id="ARBA00022989"/>
    </source>
</evidence>
<evidence type="ECO:0000256" key="13">
    <source>
        <dbReference type="ARBA" id="ARBA00023198"/>
    </source>
</evidence>
<dbReference type="GO" id="GO:0007165">
    <property type="term" value="P:signal transduction"/>
    <property type="evidence" value="ECO:0007669"/>
    <property type="project" value="InterPro"/>
</dbReference>
<comment type="caution">
    <text evidence="16">The sequence shown here is derived from an EMBL/GenBank/DDBJ whole genome shotgun (WGS) entry which is preliminary data.</text>
</comment>
<dbReference type="EMBL" id="JBBPFD010000010">
    <property type="protein sequence ID" value="KAK7909508.1"/>
    <property type="molecule type" value="Genomic_DNA"/>
</dbReference>
<keyword evidence="8" id="KW-0391">Immunity</keyword>
<dbReference type="InterPro" id="IPR001611">
    <property type="entry name" value="Leu-rich_rpt"/>
</dbReference>
<dbReference type="InterPro" id="IPR000157">
    <property type="entry name" value="TIR_dom"/>
</dbReference>
<evidence type="ECO:0000259" key="15">
    <source>
        <dbReference type="PROSITE" id="PS50104"/>
    </source>
</evidence>
<reference evidence="17" key="1">
    <citation type="submission" date="2024-04" db="EMBL/GenBank/DDBJ databases">
        <title>Salinicola lusitanus LLJ914,a marine bacterium isolated from the Okinawa Trough.</title>
        <authorList>
            <person name="Li J."/>
        </authorList>
    </citation>
    <scope>NUCLEOTIDE SEQUENCE [LARGE SCALE GENOMIC DNA]</scope>
</reference>
<dbReference type="SMART" id="SM00365">
    <property type="entry name" value="LRR_SD22"/>
    <property type="match status" value="5"/>
</dbReference>
<keyword evidence="10 14" id="KW-0472">Membrane</keyword>
<keyword evidence="17" id="KW-1185">Reference proteome</keyword>
<dbReference type="GO" id="GO:0045087">
    <property type="term" value="P:innate immune response"/>
    <property type="evidence" value="ECO:0007669"/>
    <property type="project" value="UniProtKB-KW"/>
</dbReference>
<dbReference type="InterPro" id="IPR003591">
    <property type="entry name" value="Leu-rich_rpt_typical-subtyp"/>
</dbReference>
<dbReference type="InterPro" id="IPR035897">
    <property type="entry name" value="Toll_tir_struct_dom_sf"/>
</dbReference>
<keyword evidence="3" id="KW-0399">Innate immunity</keyword>
<dbReference type="Proteomes" id="UP001460270">
    <property type="component" value="Unassembled WGS sequence"/>
</dbReference>
<evidence type="ECO:0000256" key="7">
    <source>
        <dbReference type="ARBA" id="ARBA00022737"/>
    </source>
</evidence>
<keyword evidence="9 14" id="KW-1133">Transmembrane helix</keyword>
<evidence type="ECO:0000256" key="3">
    <source>
        <dbReference type="ARBA" id="ARBA00022588"/>
    </source>
</evidence>
<evidence type="ECO:0000256" key="14">
    <source>
        <dbReference type="SAM" id="Phobius"/>
    </source>
</evidence>
<dbReference type="PANTHER" id="PTHR24365:SF522">
    <property type="entry name" value="LOW QUALITY PROTEIN: TOLL-LIKE RECEPTOR 13-RELATED"/>
    <property type="match status" value="1"/>
</dbReference>
<protein>
    <recommendedName>
        <fullName evidence="15">TIR domain-containing protein</fullName>
    </recommendedName>
</protein>
<evidence type="ECO:0000256" key="11">
    <source>
        <dbReference type="ARBA" id="ARBA00023170"/>
    </source>
</evidence>
<feature type="domain" description="TIR" evidence="15">
    <location>
        <begin position="853"/>
        <end position="994"/>
    </location>
</feature>
<dbReference type="PANTHER" id="PTHR24365">
    <property type="entry name" value="TOLL-LIKE RECEPTOR"/>
    <property type="match status" value="1"/>
</dbReference>
<evidence type="ECO:0000313" key="17">
    <source>
        <dbReference type="Proteomes" id="UP001460270"/>
    </source>
</evidence>
<dbReference type="AlphaFoldDB" id="A0AAW0P3R8"/>
<keyword evidence="5 14" id="KW-0812">Transmembrane</keyword>
<dbReference type="SMART" id="SM00369">
    <property type="entry name" value="LRR_TYP"/>
    <property type="match status" value="11"/>
</dbReference>
<dbReference type="PROSITE" id="PS50104">
    <property type="entry name" value="TIR"/>
    <property type="match status" value="1"/>
</dbReference>
<keyword evidence="7" id="KW-0677">Repeat</keyword>
<keyword evidence="4" id="KW-0433">Leucine-rich repeat</keyword>
<organism evidence="16 17">
    <name type="scientific">Mugilogobius chulae</name>
    <name type="common">yellowstripe goby</name>
    <dbReference type="NCBI Taxonomy" id="88201"/>
    <lineage>
        <taxon>Eukaryota</taxon>
        <taxon>Metazoa</taxon>
        <taxon>Chordata</taxon>
        <taxon>Craniata</taxon>
        <taxon>Vertebrata</taxon>
        <taxon>Euteleostomi</taxon>
        <taxon>Actinopterygii</taxon>
        <taxon>Neopterygii</taxon>
        <taxon>Teleostei</taxon>
        <taxon>Neoteleostei</taxon>
        <taxon>Acanthomorphata</taxon>
        <taxon>Gobiaria</taxon>
        <taxon>Gobiiformes</taxon>
        <taxon>Gobioidei</taxon>
        <taxon>Gobiidae</taxon>
        <taxon>Gobionellinae</taxon>
        <taxon>Mugilogobius</taxon>
    </lineage>
</organism>
<dbReference type="SUPFAM" id="SSF52058">
    <property type="entry name" value="L domain-like"/>
    <property type="match status" value="2"/>
</dbReference>
<dbReference type="GO" id="GO:0006954">
    <property type="term" value="P:inflammatory response"/>
    <property type="evidence" value="ECO:0007669"/>
    <property type="project" value="UniProtKB-KW"/>
</dbReference>